<sequence>MRAWLNLGLAIFLLGLPSVVASQEIYVSEEQQKQLHESVKSSSDPEVQSVINLYSNVLSYSYPKEFVPVYQAKSQEMFMLEFIPYGEDVKENWTEMLTIQAFRGERLNSTTASDFAIRLAKKVGENCPETKIFEDLGSIEVDGATSHRVVFGCTDRSVISANQAGEIAIAQTIKRNDSLILVQFASRGKSSTDSPRFSRKYYETLLDRLLVTNNPLLK</sequence>
<dbReference type="Proteomes" id="UP000471147">
    <property type="component" value="Unassembled WGS sequence"/>
</dbReference>
<evidence type="ECO:0000313" key="1">
    <source>
        <dbReference type="EMBL" id="MVZ97540.1"/>
    </source>
</evidence>
<dbReference type="AlphaFoldDB" id="A0A6I4M023"/>
<reference evidence="1 2" key="1">
    <citation type="submission" date="2019-01" db="EMBL/GenBank/DDBJ databases">
        <title>Sphingorhabdus lacus sp.nov., isolated from an oligotrophic freshwater lake.</title>
        <authorList>
            <person name="Park M."/>
        </authorList>
    </citation>
    <scope>NUCLEOTIDE SEQUENCE [LARGE SCALE GENOMIC DNA]</scope>
    <source>
        <strain evidence="1 2">IMCC26285</strain>
    </source>
</reference>
<accession>A0A6I4M023</accession>
<dbReference type="RefSeq" id="WP_160353401.1">
    <property type="nucleotide sequence ID" value="NZ_SDWJ01000001.1"/>
</dbReference>
<keyword evidence="2" id="KW-1185">Reference proteome</keyword>
<dbReference type="OrthoDB" id="6116092at2"/>
<organism evidence="1 2">
    <name type="scientific">Sphingorhabdus profundilacus</name>
    <dbReference type="NCBI Taxonomy" id="2509718"/>
    <lineage>
        <taxon>Bacteria</taxon>
        <taxon>Pseudomonadati</taxon>
        <taxon>Pseudomonadota</taxon>
        <taxon>Alphaproteobacteria</taxon>
        <taxon>Sphingomonadales</taxon>
        <taxon>Sphingomonadaceae</taxon>
        <taxon>Sphingorhabdus</taxon>
    </lineage>
</organism>
<name>A0A6I4M023_9SPHN</name>
<comment type="caution">
    <text evidence="1">The sequence shown here is derived from an EMBL/GenBank/DDBJ whole genome shotgun (WGS) entry which is preliminary data.</text>
</comment>
<protein>
    <submittedName>
        <fullName evidence="1">Uncharacterized protein</fullName>
    </submittedName>
</protein>
<evidence type="ECO:0000313" key="2">
    <source>
        <dbReference type="Proteomes" id="UP000471147"/>
    </source>
</evidence>
<dbReference type="EMBL" id="SDWJ01000001">
    <property type="protein sequence ID" value="MVZ97540.1"/>
    <property type="molecule type" value="Genomic_DNA"/>
</dbReference>
<proteinExistence type="predicted"/>
<gene>
    <name evidence="1" type="ORF">EUU23_07455</name>
</gene>